<gene>
    <name evidence="8" type="ORF">MKK02DRAFT_42369</name>
</gene>
<proteinExistence type="inferred from homology"/>
<evidence type="ECO:0000256" key="6">
    <source>
        <dbReference type="SAM" id="MobiDB-lite"/>
    </source>
</evidence>
<dbReference type="InterPro" id="IPR023471">
    <property type="entry name" value="CtaG/Cox11_dom_sf"/>
</dbReference>
<dbReference type="HAMAP" id="MF_00155">
    <property type="entry name" value="CtaG"/>
    <property type="match status" value="1"/>
</dbReference>
<dbReference type="NCBIfam" id="NF003465">
    <property type="entry name" value="PRK05089.1"/>
    <property type="match status" value="1"/>
</dbReference>
<dbReference type="SUPFAM" id="SSF110111">
    <property type="entry name" value="Ctag/Cox11"/>
    <property type="match status" value="1"/>
</dbReference>
<feature type="region of interest" description="Disordered" evidence="6">
    <location>
        <begin position="32"/>
        <end position="68"/>
    </location>
</feature>
<keyword evidence="9" id="KW-1185">Reference proteome</keyword>
<dbReference type="Proteomes" id="UP001164286">
    <property type="component" value="Unassembled WGS sequence"/>
</dbReference>
<protein>
    <submittedName>
        <fullName evidence="8">Aerobic respiration-related protein</fullName>
    </submittedName>
</protein>
<sequence length="302" mass="33372">MSFASSSRSAFRAIANACPSCSRSALPSMRSQAVPAARAGPSKSSRHFASTTPRKATAAAGPVESEMQRAARRSMELSRERMYAERAQRSRTIMMYSAGSLFLALGVTYAAVPAYRAFCSATGFSGVPITDPARFSPDRLYTNEEAQGRKRITVHFEATASDTLPWTFSPQQRSVRVLPGETALAFYTAKNLGKEDLIGIATYNMTPEKIAPYFAKVECFCFEEQKIRAGEEVDLPVFFFIDRDIMDEPQMDCIDDVVLSYTFFRARRNDKGHAVPDASDEVVLRSQGFENYEHAKPIAASA</sequence>
<evidence type="ECO:0000256" key="7">
    <source>
        <dbReference type="SAM" id="Phobius"/>
    </source>
</evidence>
<dbReference type="Pfam" id="PF04442">
    <property type="entry name" value="CtaG_Cox11"/>
    <property type="match status" value="1"/>
</dbReference>
<dbReference type="GO" id="GO:0005759">
    <property type="term" value="C:mitochondrial matrix"/>
    <property type="evidence" value="ECO:0007669"/>
    <property type="project" value="UniProtKB-ARBA"/>
</dbReference>
<dbReference type="AlphaFoldDB" id="A0AA38HCV8"/>
<dbReference type="GeneID" id="77731155"/>
<comment type="subcellular location">
    <subcellularLocation>
        <location evidence="2">Mitochondrion inner membrane</location>
        <topology evidence="2">Single-pass membrane protein</topology>
        <orientation evidence="2">Intermembrane side</orientation>
    </subcellularLocation>
</comment>
<evidence type="ECO:0000256" key="5">
    <source>
        <dbReference type="ARBA" id="ARBA00023136"/>
    </source>
</evidence>
<dbReference type="Gene3D" id="2.60.370.10">
    <property type="entry name" value="Ctag/Cox11"/>
    <property type="match status" value="1"/>
</dbReference>
<name>A0AA38HCV8_9TREE</name>
<dbReference type="InterPro" id="IPR007533">
    <property type="entry name" value="Cyt_c_oxidase_assmbl_CtaG"/>
</dbReference>
<evidence type="ECO:0000313" key="8">
    <source>
        <dbReference type="EMBL" id="KAI9637986.1"/>
    </source>
</evidence>
<dbReference type="PANTHER" id="PTHR21320">
    <property type="entry name" value="CYTOCHROME C OXIDASE ASSEMBLY PROTEIN COX11-RELATED"/>
    <property type="match status" value="1"/>
</dbReference>
<evidence type="ECO:0000256" key="4">
    <source>
        <dbReference type="ARBA" id="ARBA00022989"/>
    </source>
</evidence>
<evidence type="ECO:0000256" key="3">
    <source>
        <dbReference type="ARBA" id="ARBA00022692"/>
    </source>
</evidence>
<keyword evidence="4 7" id="KW-1133">Transmembrane helix</keyword>
<keyword evidence="5 7" id="KW-0472">Membrane</keyword>
<feature type="transmembrane region" description="Helical" evidence="7">
    <location>
        <begin position="93"/>
        <end position="112"/>
    </location>
</feature>
<comment type="function">
    <text evidence="1">Exerts its effect at some terminal stage of cytochrome c oxidase synthesis, probably by being involved in the insertion of the copper B into subunit I.</text>
</comment>
<reference evidence="8" key="1">
    <citation type="journal article" date="2022" name="G3 (Bethesda)">
        <title>High quality genome of the basidiomycete yeast Dioszegia hungarica PDD-24b-2 isolated from cloud water.</title>
        <authorList>
            <person name="Jarrige D."/>
            <person name="Haridas S."/>
            <person name="Bleykasten-Grosshans C."/>
            <person name="Joly M."/>
            <person name="Nadalig T."/>
            <person name="Sancelme M."/>
            <person name="Vuilleumier S."/>
            <person name="Grigoriev I.V."/>
            <person name="Amato P."/>
            <person name="Bringel F."/>
        </authorList>
    </citation>
    <scope>NUCLEOTIDE SEQUENCE</scope>
    <source>
        <strain evidence="8">PDD-24b-2</strain>
    </source>
</reference>
<dbReference type="GO" id="GO:0005743">
    <property type="term" value="C:mitochondrial inner membrane"/>
    <property type="evidence" value="ECO:0007669"/>
    <property type="project" value="UniProtKB-SubCell"/>
</dbReference>
<evidence type="ECO:0000313" key="9">
    <source>
        <dbReference type="Proteomes" id="UP001164286"/>
    </source>
</evidence>
<evidence type="ECO:0000256" key="2">
    <source>
        <dbReference type="ARBA" id="ARBA00004243"/>
    </source>
</evidence>
<organism evidence="8 9">
    <name type="scientific">Dioszegia hungarica</name>
    <dbReference type="NCBI Taxonomy" id="4972"/>
    <lineage>
        <taxon>Eukaryota</taxon>
        <taxon>Fungi</taxon>
        <taxon>Dikarya</taxon>
        <taxon>Basidiomycota</taxon>
        <taxon>Agaricomycotina</taxon>
        <taxon>Tremellomycetes</taxon>
        <taxon>Tremellales</taxon>
        <taxon>Bulleribasidiaceae</taxon>
        <taxon>Dioszegia</taxon>
    </lineage>
</organism>
<evidence type="ECO:0000256" key="1">
    <source>
        <dbReference type="ARBA" id="ARBA00004007"/>
    </source>
</evidence>
<dbReference type="FunFam" id="2.60.370.10:FF:000001">
    <property type="entry name" value="COX11 cytochrome c oxidase assembly homolog"/>
    <property type="match status" value="1"/>
</dbReference>
<dbReference type="RefSeq" id="XP_052947763.1">
    <property type="nucleotide sequence ID" value="XM_053091950.1"/>
</dbReference>
<dbReference type="GO" id="GO:0005507">
    <property type="term" value="F:copper ion binding"/>
    <property type="evidence" value="ECO:0007669"/>
    <property type="project" value="InterPro"/>
</dbReference>
<dbReference type="PANTHER" id="PTHR21320:SF3">
    <property type="entry name" value="CYTOCHROME C OXIDASE ASSEMBLY PROTEIN COX11, MITOCHONDRIAL-RELATED"/>
    <property type="match status" value="1"/>
</dbReference>
<keyword evidence="3 7" id="KW-0812">Transmembrane</keyword>
<dbReference type="EMBL" id="JAKWFO010000003">
    <property type="protein sequence ID" value="KAI9637986.1"/>
    <property type="molecule type" value="Genomic_DNA"/>
</dbReference>
<accession>A0AA38HCV8</accession>
<comment type="caution">
    <text evidence="8">The sequence shown here is derived from an EMBL/GenBank/DDBJ whole genome shotgun (WGS) entry which is preliminary data.</text>
</comment>